<comment type="similarity">
    <text evidence="2">Belongs to the Golgi pH regulator (TC 1.A.38) family.</text>
</comment>
<feature type="transmembrane region" description="Helical" evidence="9">
    <location>
        <begin position="422"/>
        <end position="446"/>
    </location>
</feature>
<feature type="domain" description="Abscisic acid G-protein coupled receptor-like" evidence="10">
    <location>
        <begin position="352"/>
        <end position="401"/>
    </location>
</feature>
<dbReference type="InterPro" id="IPR022535">
    <property type="entry name" value="Golgi_pH-regulator_cons_dom"/>
</dbReference>
<dbReference type="GeneTree" id="ENSGT00390000000684"/>
<comment type="catalytic activity">
    <reaction evidence="8">
        <text>fluoride(in) = fluoride(out)</text>
        <dbReference type="Rhea" id="RHEA:76159"/>
        <dbReference type="ChEBI" id="CHEBI:17051"/>
    </reaction>
</comment>
<sequence>MTLQYHVSDPVLHCIGSLGSPELPTYRLPFPCCAAAPQGWKQEAKTPVAIAKMWPTDHQLDSSSFHHYFLLFVCAGGFVSSHHLQGHQVLFFGFGWLFFMRQLFKDYEVRQYVVQVVFSVTFAFSCTMFELIIFEILGVLNSSSRYFHWKLNLYVILLLLVFMVPFYIGYFVVSNIRLLHRKRLFFACLVWLTFMYFFWKLGDPFPILSPKHGILSIEQLISRVGVIGVTLMALLSGFGAVNCPYTYMSYFLRNVTDADILALERRLLQTMDMIISKKKRIAVAHRTMFQRGEVHNKPTGFWGMIKSVTTSAPGSENLSLIQQEVDALEELSRQLFLETADLHATKERIEYSITFQGKYFNFLGYFFSIYCVWKIFMATINIVFDRVGKTDPVTRGIEITVNYLGIQFDFFYAISSSKSSNVIVLLLAQIMGMYFVSSVLLIRMSMPLEYRTIITEVLGELQFNFYHRWFDVIFLVSALSSILFLYLAHKQAPEKHMAL</sequence>
<evidence type="ECO:0000256" key="9">
    <source>
        <dbReference type="SAM" id="Phobius"/>
    </source>
</evidence>
<dbReference type="PANTHER" id="PTHR15948:SF0">
    <property type="entry name" value="GOLGI PH REGULATOR A-RELATED"/>
    <property type="match status" value="1"/>
</dbReference>
<evidence type="ECO:0000256" key="2">
    <source>
        <dbReference type="ARBA" id="ARBA00009478"/>
    </source>
</evidence>
<dbReference type="GO" id="GO:0008308">
    <property type="term" value="F:voltage-gated monoatomic anion channel activity"/>
    <property type="evidence" value="ECO:0007669"/>
    <property type="project" value="TreeGrafter"/>
</dbReference>
<comment type="catalytic activity">
    <reaction evidence="7">
        <text>bromide(in) = bromide(out)</text>
        <dbReference type="Rhea" id="RHEA:75383"/>
        <dbReference type="ChEBI" id="CHEBI:15858"/>
    </reaction>
</comment>
<dbReference type="Proteomes" id="UP000594220">
    <property type="component" value="Unplaced"/>
</dbReference>
<evidence type="ECO:0000256" key="7">
    <source>
        <dbReference type="ARBA" id="ARBA00035085"/>
    </source>
</evidence>
<dbReference type="Pfam" id="PF12537">
    <property type="entry name" value="GPHR_N"/>
    <property type="match status" value="1"/>
</dbReference>
<comment type="subcellular location">
    <subcellularLocation>
        <location evidence="1">Membrane</location>
        <topology evidence="1">Multi-pass membrane protein</topology>
    </subcellularLocation>
</comment>
<keyword evidence="3 9" id="KW-0812">Transmembrane</keyword>
<feature type="transmembrane region" description="Helical" evidence="9">
    <location>
        <begin position="68"/>
        <end position="100"/>
    </location>
</feature>
<evidence type="ECO:0000259" key="11">
    <source>
        <dbReference type="Pfam" id="PF12537"/>
    </source>
</evidence>
<evidence type="ECO:0000259" key="10">
    <source>
        <dbReference type="Pfam" id="PF12430"/>
    </source>
</evidence>
<evidence type="ECO:0000313" key="12">
    <source>
        <dbReference type="Ensembl" id="ENSCPRP00005016309.1"/>
    </source>
</evidence>
<proteinExistence type="inferred from homology"/>
<feature type="domain" description="Golgi pH regulator conserved" evidence="11">
    <location>
        <begin position="216"/>
        <end position="281"/>
    </location>
</feature>
<keyword evidence="5 9" id="KW-0472">Membrane</keyword>
<organism evidence="12 13">
    <name type="scientific">Crocodylus porosus</name>
    <name type="common">Saltwater crocodile</name>
    <name type="synonym">Estuarine crocodile</name>
    <dbReference type="NCBI Taxonomy" id="8502"/>
    <lineage>
        <taxon>Eukaryota</taxon>
        <taxon>Metazoa</taxon>
        <taxon>Chordata</taxon>
        <taxon>Craniata</taxon>
        <taxon>Vertebrata</taxon>
        <taxon>Euteleostomi</taxon>
        <taxon>Archelosauria</taxon>
        <taxon>Archosauria</taxon>
        <taxon>Crocodylia</taxon>
        <taxon>Longirostres</taxon>
        <taxon>Crocodylidae</taxon>
        <taxon>Crocodylus</taxon>
    </lineage>
</organism>
<keyword evidence="13" id="KW-1185">Reference proteome</keyword>
<feature type="domain" description="Abscisic acid G-protein coupled receptor-like" evidence="10">
    <location>
        <begin position="412"/>
        <end position="490"/>
    </location>
</feature>
<gene>
    <name evidence="12" type="primary">GPR89B</name>
</gene>
<accession>A0A7M4F0B4</accession>
<dbReference type="GO" id="GO:0032580">
    <property type="term" value="C:Golgi cisterna membrane"/>
    <property type="evidence" value="ECO:0007669"/>
    <property type="project" value="TreeGrafter"/>
</dbReference>
<dbReference type="Pfam" id="PF12430">
    <property type="entry name" value="ABA_GPCR"/>
    <property type="match status" value="2"/>
</dbReference>
<evidence type="ECO:0000256" key="5">
    <source>
        <dbReference type="ARBA" id="ARBA00023136"/>
    </source>
</evidence>
<reference evidence="12" key="1">
    <citation type="submission" date="2025-08" db="UniProtKB">
        <authorList>
            <consortium name="Ensembl"/>
        </authorList>
    </citation>
    <scope>IDENTIFICATION</scope>
</reference>
<comment type="catalytic activity">
    <reaction evidence="6">
        <text>iodide(out) = iodide(in)</text>
        <dbReference type="Rhea" id="RHEA:66324"/>
        <dbReference type="ChEBI" id="CHEBI:16382"/>
    </reaction>
</comment>
<name>A0A7M4F0B4_CROPO</name>
<evidence type="ECO:0000313" key="13">
    <source>
        <dbReference type="Proteomes" id="UP000594220"/>
    </source>
</evidence>
<dbReference type="GO" id="GO:0051452">
    <property type="term" value="P:intracellular pH reduction"/>
    <property type="evidence" value="ECO:0007669"/>
    <property type="project" value="TreeGrafter"/>
</dbReference>
<evidence type="ECO:0000256" key="3">
    <source>
        <dbReference type="ARBA" id="ARBA00022692"/>
    </source>
</evidence>
<feature type="transmembrane region" description="Helical" evidence="9">
    <location>
        <begin position="112"/>
        <end position="133"/>
    </location>
</feature>
<evidence type="ECO:0000256" key="6">
    <source>
        <dbReference type="ARBA" id="ARBA00024145"/>
    </source>
</evidence>
<dbReference type="InterPro" id="IPR015672">
    <property type="entry name" value="GPHR/GTG"/>
</dbReference>
<feature type="transmembrane region" description="Helical" evidence="9">
    <location>
        <begin position="153"/>
        <end position="172"/>
    </location>
</feature>
<evidence type="ECO:0000256" key="4">
    <source>
        <dbReference type="ARBA" id="ARBA00022989"/>
    </source>
</evidence>
<dbReference type="PANTHER" id="PTHR15948">
    <property type="entry name" value="G-PROTEIN COUPLED RECEPTOR 89-RELATED"/>
    <property type="match status" value="1"/>
</dbReference>
<feature type="transmembrane region" description="Helical" evidence="9">
    <location>
        <begin position="466"/>
        <end position="487"/>
    </location>
</feature>
<reference evidence="12" key="2">
    <citation type="submission" date="2025-09" db="UniProtKB">
        <authorList>
            <consortium name="Ensembl"/>
        </authorList>
    </citation>
    <scope>IDENTIFICATION</scope>
</reference>
<evidence type="ECO:0000256" key="1">
    <source>
        <dbReference type="ARBA" id="ARBA00004141"/>
    </source>
</evidence>
<dbReference type="AlphaFoldDB" id="A0A7M4F0B4"/>
<evidence type="ECO:0000256" key="8">
    <source>
        <dbReference type="ARBA" id="ARBA00044702"/>
    </source>
</evidence>
<feature type="transmembrane region" description="Helical" evidence="9">
    <location>
        <begin position="221"/>
        <end position="243"/>
    </location>
</feature>
<protein>
    <submittedName>
        <fullName evidence="12">G protein-coupled receptor 89B</fullName>
    </submittedName>
</protein>
<feature type="transmembrane region" description="Helical" evidence="9">
    <location>
        <begin position="362"/>
        <end position="384"/>
    </location>
</feature>
<feature type="transmembrane region" description="Helical" evidence="9">
    <location>
        <begin position="184"/>
        <end position="201"/>
    </location>
</feature>
<dbReference type="Ensembl" id="ENSCPRT00005019099.1">
    <property type="protein sequence ID" value="ENSCPRP00005016309.1"/>
    <property type="gene ID" value="ENSCPRG00005011373.1"/>
</dbReference>
<keyword evidence="4 9" id="KW-1133">Transmembrane helix</keyword>
<dbReference type="InterPro" id="IPR025969">
    <property type="entry name" value="ABA_GPCR_dom"/>
</dbReference>
<feature type="transmembrane region" description="Helical" evidence="9">
    <location>
        <begin position="396"/>
        <end position="415"/>
    </location>
</feature>